<name>A0ABW2KMT8_9ACTN</name>
<proteinExistence type="predicted"/>
<feature type="compositionally biased region" description="Basic and acidic residues" evidence="1">
    <location>
        <begin position="15"/>
        <end position="29"/>
    </location>
</feature>
<dbReference type="EMBL" id="JBHTBH010000019">
    <property type="protein sequence ID" value="MFC7331327.1"/>
    <property type="molecule type" value="Genomic_DNA"/>
</dbReference>
<sequence>MGTHGNPDQPADIKPGGERDGDKPSRHGSGEPMPEQSGDGTRPGQ</sequence>
<keyword evidence="3" id="KW-1185">Reference proteome</keyword>
<evidence type="ECO:0000256" key="1">
    <source>
        <dbReference type="SAM" id="MobiDB-lite"/>
    </source>
</evidence>
<reference evidence="3" key="1">
    <citation type="journal article" date="2019" name="Int. J. Syst. Evol. Microbiol.">
        <title>The Global Catalogue of Microorganisms (GCM) 10K type strain sequencing project: providing services to taxonomists for standard genome sequencing and annotation.</title>
        <authorList>
            <consortium name="The Broad Institute Genomics Platform"/>
            <consortium name="The Broad Institute Genome Sequencing Center for Infectious Disease"/>
            <person name="Wu L."/>
            <person name="Ma J."/>
        </authorList>
    </citation>
    <scope>NUCLEOTIDE SEQUENCE [LARGE SCALE GENOMIC DNA]</scope>
    <source>
        <strain evidence="3">CGMCC 4.7382</strain>
    </source>
</reference>
<feature type="region of interest" description="Disordered" evidence="1">
    <location>
        <begin position="1"/>
        <end position="45"/>
    </location>
</feature>
<evidence type="ECO:0000313" key="2">
    <source>
        <dbReference type="EMBL" id="MFC7331327.1"/>
    </source>
</evidence>
<evidence type="ECO:0000313" key="3">
    <source>
        <dbReference type="Proteomes" id="UP001596540"/>
    </source>
</evidence>
<dbReference type="RefSeq" id="WP_379874106.1">
    <property type="nucleotide sequence ID" value="NZ_JBHTBH010000019.1"/>
</dbReference>
<comment type="caution">
    <text evidence="2">The sequence shown here is derived from an EMBL/GenBank/DDBJ whole genome shotgun (WGS) entry which is preliminary data.</text>
</comment>
<dbReference type="Proteomes" id="UP001596540">
    <property type="component" value="Unassembled WGS sequence"/>
</dbReference>
<protein>
    <submittedName>
        <fullName evidence="2">Uncharacterized protein</fullName>
    </submittedName>
</protein>
<organism evidence="2 3">
    <name type="scientific">Marinactinospora rubrisoli</name>
    <dbReference type="NCBI Taxonomy" id="2715399"/>
    <lineage>
        <taxon>Bacteria</taxon>
        <taxon>Bacillati</taxon>
        <taxon>Actinomycetota</taxon>
        <taxon>Actinomycetes</taxon>
        <taxon>Streptosporangiales</taxon>
        <taxon>Nocardiopsidaceae</taxon>
        <taxon>Marinactinospora</taxon>
    </lineage>
</organism>
<gene>
    <name evidence="2" type="ORF">ACFQRF_26655</name>
</gene>
<accession>A0ABW2KMT8</accession>